<dbReference type="PANTHER" id="PTHR30502:SF0">
    <property type="entry name" value="PHOSPHOENOLPYRUVATE CARBOXYLASE FAMILY PROTEIN"/>
    <property type="match status" value="1"/>
</dbReference>
<dbReference type="Proteomes" id="UP000698963">
    <property type="component" value="Unassembled WGS sequence"/>
</dbReference>
<dbReference type="Gene3D" id="3.20.20.60">
    <property type="entry name" value="Phosphoenolpyruvate-binding domains"/>
    <property type="match status" value="1"/>
</dbReference>
<proteinExistence type="inferred from homology"/>
<sequence length="252" mass="27198">MSMFSDKLSAGQGVVGTFCHLGGAAVAECLSLSGLDYVIIDTEHGPFSDESTGEMIRAIALHQAEPFVRVRDSSRAAVLHALDLGAKGIIVPNVHTVEEARSLVEYAKFFPTGNRGFAFSRSAAFGFASGLGNVQEYFSSTNSHTLLMPQCETRGSLEHIEEIAALEGIDGIFVGPYDLSVALGMPAKFQTQEFRDALSRVLRACRDNKKLAFLYVNTMDEARASFQQGYQGVAIGTDTAFLVKSIRAMLAQ</sequence>
<keyword evidence="2" id="KW-0479">Metal-binding</keyword>
<dbReference type="SUPFAM" id="SSF51621">
    <property type="entry name" value="Phosphoenolpyruvate/pyruvate domain"/>
    <property type="match status" value="1"/>
</dbReference>
<dbReference type="EMBL" id="DYZA01000064">
    <property type="protein sequence ID" value="HJD96673.1"/>
    <property type="molecule type" value="Genomic_DNA"/>
</dbReference>
<evidence type="ECO:0000313" key="5">
    <source>
        <dbReference type="EMBL" id="HJD96673.1"/>
    </source>
</evidence>
<gene>
    <name evidence="5" type="ORF">K8W16_03385</name>
</gene>
<comment type="similarity">
    <text evidence="1">Belongs to the HpcH/HpaI aldolase family.</text>
</comment>
<dbReference type="AlphaFoldDB" id="A0A921AVT3"/>
<dbReference type="InterPro" id="IPR040442">
    <property type="entry name" value="Pyrv_kinase-like_dom_sf"/>
</dbReference>
<dbReference type="PANTHER" id="PTHR30502">
    <property type="entry name" value="2-KETO-3-DEOXY-L-RHAMNONATE ALDOLASE"/>
    <property type="match status" value="1"/>
</dbReference>
<dbReference type="InterPro" id="IPR015813">
    <property type="entry name" value="Pyrv/PenolPyrv_kinase-like_dom"/>
</dbReference>
<dbReference type="RefSeq" id="WP_304121157.1">
    <property type="nucleotide sequence ID" value="NZ_DYZA01000064.1"/>
</dbReference>
<accession>A0A921AVT3</accession>
<dbReference type="GO" id="GO:0046872">
    <property type="term" value="F:metal ion binding"/>
    <property type="evidence" value="ECO:0007669"/>
    <property type="project" value="UniProtKB-KW"/>
</dbReference>
<comment type="caution">
    <text evidence="5">The sequence shown here is derived from an EMBL/GenBank/DDBJ whole genome shotgun (WGS) entry which is preliminary data.</text>
</comment>
<feature type="domain" description="HpcH/HpaI aldolase/citrate lyase" evidence="4">
    <location>
        <begin position="17"/>
        <end position="242"/>
    </location>
</feature>
<dbReference type="InterPro" id="IPR050251">
    <property type="entry name" value="HpcH-HpaI_aldolase"/>
</dbReference>
<reference evidence="5" key="2">
    <citation type="submission" date="2021-09" db="EMBL/GenBank/DDBJ databases">
        <authorList>
            <person name="Gilroy R."/>
        </authorList>
    </citation>
    <scope>NUCLEOTIDE SEQUENCE</scope>
    <source>
        <strain evidence="5">ChiGjej2B2-19336</strain>
    </source>
</reference>
<dbReference type="GO" id="GO:0016832">
    <property type="term" value="F:aldehyde-lyase activity"/>
    <property type="evidence" value="ECO:0007669"/>
    <property type="project" value="TreeGrafter"/>
</dbReference>
<evidence type="ECO:0000259" key="4">
    <source>
        <dbReference type="Pfam" id="PF03328"/>
    </source>
</evidence>
<reference evidence="5" key="1">
    <citation type="journal article" date="2021" name="PeerJ">
        <title>Extensive microbial diversity within the chicken gut microbiome revealed by metagenomics and culture.</title>
        <authorList>
            <person name="Gilroy R."/>
            <person name="Ravi A."/>
            <person name="Getino M."/>
            <person name="Pursley I."/>
            <person name="Horton D.L."/>
            <person name="Alikhan N.F."/>
            <person name="Baker D."/>
            <person name="Gharbi K."/>
            <person name="Hall N."/>
            <person name="Watson M."/>
            <person name="Adriaenssens E.M."/>
            <person name="Foster-Nyarko E."/>
            <person name="Jarju S."/>
            <person name="Secka A."/>
            <person name="Antonio M."/>
            <person name="Oren A."/>
            <person name="Chaudhuri R.R."/>
            <person name="La Ragione R."/>
            <person name="Hildebrand F."/>
            <person name="Pallen M.J."/>
        </authorList>
    </citation>
    <scope>NUCLEOTIDE SEQUENCE</scope>
    <source>
        <strain evidence="5">ChiGjej2B2-19336</strain>
    </source>
</reference>
<protein>
    <submittedName>
        <fullName evidence="5">Host specificity protein</fullName>
    </submittedName>
</protein>
<evidence type="ECO:0000256" key="1">
    <source>
        <dbReference type="ARBA" id="ARBA00005568"/>
    </source>
</evidence>
<evidence type="ECO:0000256" key="3">
    <source>
        <dbReference type="ARBA" id="ARBA00023239"/>
    </source>
</evidence>
<name>A0A921AVT3_9BACT</name>
<evidence type="ECO:0000256" key="2">
    <source>
        <dbReference type="ARBA" id="ARBA00022723"/>
    </source>
</evidence>
<dbReference type="Pfam" id="PF03328">
    <property type="entry name" value="HpcH_HpaI"/>
    <property type="match status" value="1"/>
</dbReference>
<keyword evidence="3" id="KW-0456">Lyase</keyword>
<organism evidence="5 6">
    <name type="scientific">Mailhella massiliensis</name>
    <dbReference type="NCBI Taxonomy" id="1903261"/>
    <lineage>
        <taxon>Bacteria</taxon>
        <taxon>Pseudomonadati</taxon>
        <taxon>Thermodesulfobacteriota</taxon>
        <taxon>Desulfovibrionia</taxon>
        <taxon>Desulfovibrionales</taxon>
        <taxon>Desulfovibrionaceae</taxon>
        <taxon>Mailhella</taxon>
    </lineage>
</organism>
<dbReference type="InterPro" id="IPR005000">
    <property type="entry name" value="Aldolase/citrate-lyase_domain"/>
</dbReference>
<evidence type="ECO:0000313" key="6">
    <source>
        <dbReference type="Proteomes" id="UP000698963"/>
    </source>
</evidence>
<dbReference type="GO" id="GO:0005737">
    <property type="term" value="C:cytoplasm"/>
    <property type="evidence" value="ECO:0007669"/>
    <property type="project" value="TreeGrafter"/>
</dbReference>